<evidence type="ECO:0000256" key="1">
    <source>
        <dbReference type="SAM" id="MobiDB-lite"/>
    </source>
</evidence>
<dbReference type="Proteomes" id="UP001338125">
    <property type="component" value="Unassembled WGS sequence"/>
</dbReference>
<feature type="region of interest" description="Disordered" evidence="1">
    <location>
        <begin position="1"/>
        <end position="92"/>
    </location>
</feature>
<evidence type="ECO:0000313" key="2">
    <source>
        <dbReference type="EMBL" id="KAK5991413.1"/>
    </source>
</evidence>
<reference evidence="2 3" key="1">
    <citation type="submission" date="2024-01" db="EMBL/GenBank/DDBJ databases">
        <title>Complete genome of Cladobotryum mycophilum ATHUM6906.</title>
        <authorList>
            <person name="Christinaki A.C."/>
            <person name="Myridakis A.I."/>
            <person name="Kouvelis V.N."/>
        </authorList>
    </citation>
    <scope>NUCLEOTIDE SEQUENCE [LARGE SCALE GENOMIC DNA]</scope>
    <source>
        <strain evidence="2 3">ATHUM6906</strain>
    </source>
</reference>
<gene>
    <name evidence="2" type="ORF">PT974_09694</name>
</gene>
<name>A0ABR0SGY3_9HYPO</name>
<evidence type="ECO:0000313" key="3">
    <source>
        <dbReference type="Proteomes" id="UP001338125"/>
    </source>
</evidence>
<organism evidence="2 3">
    <name type="scientific">Cladobotryum mycophilum</name>
    <dbReference type="NCBI Taxonomy" id="491253"/>
    <lineage>
        <taxon>Eukaryota</taxon>
        <taxon>Fungi</taxon>
        <taxon>Dikarya</taxon>
        <taxon>Ascomycota</taxon>
        <taxon>Pezizomycotina</taxon>
        <taxon>Sordariomycetes</taxon>
        <taxon>Hypocreomycetidae</taxon>
        <taxon>Hypocreales</taxon>
        <taxon>Hypocreaceae</taxon>
        <taxon>Cladobotryum</taxon>
    </lineage>
</organism>
<dbReference type="Pfam" id="PF09692">
    <property type="entry name" value="Arb1"/>
    <property type="match status" value="1"/>
</dbReference>
<comment type="caution">
    <text evidence="2">The sequence shown here is derived from an EMBL/GenBank/DDBJ whole genome shotgun (WGS) entry which is preliminary data.</text>
</comment>
<dbReference type="EMBL" id="JAVFKD010000014">
    <property type="protein sequence ID" value="KAK5991413.1"/>
    <property type="molecule type" value="Genomic_DNA"/>
</dbReference>
<feature type="region of interest" description="Disordered" evidence="1">
    <location>
        <begin position="456"/>
        <end position="480"/>
    </location>
</feature>
<proteinExistence type="predicted"/>
<keyword evidence="3" id="KW-1185">Reference proteome</keyword>
<sequence>MSPAVASDDDPNTAAIGTQPPPPVLESTATGSVSQTKDEADEGTPEINMVDVPTRKKKKRRGKSAAQRGPTALPKNRGTGFEEYFADPPMTPQEAMTEKSEIYSEDIPFEGRMQACIQRFRSRRRLQGDLTLYFNEYLFLGGVDTSPGAYGGWDSKDLKDLTPAQRREVMASDVIHGGSAAGDRFYDGDANNWSVDFAGVASGFFGNTLVQLTGLEPDRMNPAIEVVENFLRYILQHDACPEYENDIRRALEVCNKAREEWPMICQLQSDLPGEFNLAAAELFVKTSSNDWSFLDYKRPNNFNAKAVFYSAIAMVDDAELFAELCKAEIKLLREYDCTLEITQIDRPTEDIVQRFKTMVLNAGDEFRLKPIGKVTLKPAVIEDEWDHPDIALPLKDEEQITLFFEDHILAEMKPGMKMTLQLGELGGGLRFVKTIRTIVPTFYTFLPQEMMKYFKPPRENERPAPSIHDPDAGENGSYEE</sequence>
<protein>
    <submittedName>
        <fullName evidence="2">Argonaute-binding 1-like protein</fullName>
    </submittedName>
</protein>
<dbReference type="InterPro" id="IPR018606">
    <property type="entry name" value="Arb1"/>
</dbReference>
<accession>A0ABR0SGY3</accession>